<dbReference type="InterPro" id="IPR042945">
    <property type="entry name" value="LBH_dom_prot"/>
</dbReference>
<dbReference type="InterPro" id="IPR038990">
    <property type="entry name" value="LBH_dom"/>
</dbReference>
<evidence type="ECO:0000313" key="4">
    <source>
        <dbReference type="Proteomes" id="UP000319801"/>
    </source>
</evidence>
<evidence type="ECO:0000313" key="3">
    <source>
        <dbReference type="EMBL" id="TSK58101.1"/>
    </source>
</evidence>
<dbReference type="EMBL" id="VCAZ01000016">
    <property type="protein sequence ID" value="TSK58101.1"/>
    <property type="molecule type" value="Genomic_DNA"/>
</dbReference>
<dbReference type="PANTHER" id="PTHR14987">
    <property type="entry name" value="PROTEIN LBH-RELATED"/>
    <property type="match status" value="1"/>
</dbReference>
<evidence type="ECO:0000259" key="2">
    <source>
        <dbReference type="Pfam" id="PF15317"/>
    </source>
</evidence>
<feature type="domain" description="LBH" evidence="2">
    <location>
        <begin position="17"/>
        <end position="68"/>
    </location>
</feature>
<protein>
    <submittedName>
        <fullName evidence="3">Protein LBH</fullName>
    </submittedName>
</protein>
<sequence length="125" mass="14197">MNTCESAVGDYSASGDQKLGFQIFPESHERHPKLSKRLPSIVVEPSETGDVESGELRWPPDDLSPADETRDLPAQKAGSSLRQVYFLVRIRQQRWRKLVESQQTEKQLTSADPTYNYECLNDGQE</sequence>
<proteinExistence type="predicted"/>
<name>A0A556TSU7_BAGYA</name>
<evidence type="ECO:0000256" key="1">
    <source>
        <dbReference type="SAM" id="MobiDB-lite"/>
    </source>
</evidence>
<accession>A0A556TSU7</accession>
<keyword evidence="4" id="KW-1185">Reference proteome</keyword>
<reference evidence="3 4" key="1">
    <citation type="journal article" date="2019" name="Genome Biol. Evol.">
        <title>Whole-Genome Sequencing of the Giant Devil Catfish, Bagarius yarrelli.</title>
        <authorList>
            <person name="Jiang W."/>
            <person name="Lv Y."/>
            <person name="Cheng L."/>
            <person name="Yang K."/>
            <person name="Chao B."/>
            <person name="Wang X."/>
            <person name="Li Y."/>
            <person name="Pan X."/>
            <person name="You X."/>
            <person name="Zhang Y."/>
            <person name="Yang J."/>
            <person name="Li J."/>
            <person name="Zhang X."/>
            <person name="Liu S."/>
            <person name="Sun C."/>
            <person name="Yang J."/>
            <person name="Shi Q."/>
        </authorList>
    </citation>
    <scope>NUCLEOTIDE SEQUENCE [LARGE SCALE GENOMIC DNA]</scope>
    <source>
        <strain evidence="3">JWS20170419001</strain>
        <tissue evidence="3">Muscle</tissue>
    </source>
</reference>
<organism evidence="3 4">
    <name type="scientific">Bagarius yarrelli</name>
    <name type="common">Goonch</name>
    <name type="synonym">Bagrus yarrelli</name>
    <dbReference type="NCBI Taxonomy" id="175774"/>
    <lineage>
        <taxon>Eukaryota</taxon>
        <taxon>Metazoa</taxon>
        <taxon>Chordata</taxon>
        <taxon>Craniata</taxon>
        <taxon>Vertebrata</taxon>
        <taxon>Euteleostomi</taxon>
        <taxon>Actinopterygii</taxon>
        <taxon>Neopterygii</taxon>
        <taxon>Teleostei</taxon>
        <taxon>Ostariophysi</taxon>
        <taxon>Siluriformes</taxon>
        <taxon>Sisoridae</taxon>
        <taxon>Sisorinae</taxon>
        <taxon>Bagarius</taxon>
    </lineage>
</organism>
<comment type="caution">
    <text evidence="3">The sequence shown here is derived from an EMBL/GenBank/DDBJ whole genome shotgun (WGS) entry which is preliminary data.</text>
</comment>
<feature type="region of interest" description="Disordered" evidence="1">
    <location>
        <begin position="44"/>
        <end position="75"/>
    </location>
</feature>
<dbReference type="AlphaFoldDB" id="A0A556TSU7"/>
<gene>
    <name evidence="3" type="ORF">Baya_3749</name>
</gene>
<dbReference type="PANTHER" id="PTHR14987:SF3">
    <property type="entry name" value="LBH DOMAIN-CONTAINING PROTEIN 2"/>
    <property type="match status" value="1"/>
</dbReference>
<dbReference type="Pfam" id="PF15317">
    <property type="entry name" value="Lbh"/>
    <property type="match status" value="1"/>
</dbReference>
<dbReference type="Proteomes" id="UP000319801">
    <property type="component" value="Unassembled WGS sequence"/>
</dbReference>
<dbReference type="OrthoDB" id="9421103at2759"/>